<dbReference type="GO" id="GO:0004177">
    <property type="term" value="F:aminopeptidase activity"/>
    <property type="evidence" value="ECO:0007669"/>
    <property type="project" value="UniProtKB-KW"/>
</dbReference>
<dbReference type="AlphaFoldDB" id="J1I2Z0"/>
<reference evidence="5" key="1">
    <citation type="journal article" date="2012" name="Stand. Genomic Sci.">
        <title>Permanent draft genome sequence of the gliding predator Saprospira grandis strain Sa g1 (= HR1).</title>
        <authorList>
            <person name="Mavromatis K."/>
            <person name="Chertkov O."/>
            <person name="Lapidus A."/>
            <person name="Nolan M."/>
            <person name="Lucas S."/>
            <person name="Tice H."/>
            <person name="Del Rio T.G."/>
            <person name="Cheng J.F."/>
            <person name="Han C."/>
            <person name="Tapia R."/>
            <person name="Bruce D."/>
            <person name="Goodwin L.A."/>
            <person name="Pitluck S."/>
            <person name="Huntemann M."/>
            <person name="Liolios K."/>
            <person name="Pagani I."/>
            <person name="Ivanova N."/>
            <person name="Mikhailova N."/>
            <person name="Pati A."/>
            <person name="Chen A."/>
            <person name="Palaniappan K."/>
            <person name="Land M."/>
            <person name="Brambilla E.M."/>
            <person name="Rohde M."/>
            <person name="Spring S."/>
            <person name="Goker M."/>
            <person name="Detter J.C."/>
            <person name="Bristow J."/>
            <person name="Eisen J.A."/>
            <person name="Markowitz V."/>
            <person name="Hugenholtz P."/>
            <person name="Kyrpides N.C."/>
            <person name="Klenk H.P."/>
            <person name="Woyke T."/>
        </authorList>
    </citation>
    <scope>NUCLEOTIDE SEQUENCE [LARGE SCALE GENOMIC DNA]</scope>
    <source>
        <strain evidence="5">DSM 2844</strain>
    </source>
</reference>
<dbReference type="Pfam" id="PF04389">
    <property type="entry name" value="Peptidase_M28"/>
    <property type="match status" value="1"/>
</dbReference>
<name>J1I2Z0_9BACT</name>
<evidence type="ECO:0000313" key="4">
    <source>
        <dbReference type="EMBL" id="EJF53080.1"/>
    </source>
</evidence>
<keyword evidence="2" id="KW-0012">Acyltransferase</keyword>
<feature type="domain" description="Peptidase M28" evidence="3">
    <location>
        <begin position="104"/>
        <end position="322"/>
    </location>
</feature>
<dbReference type="PANTHER" id="PTHR12283:SF6">
    <property type="entry name" value="GLUTAMINYL-PEPTIDE CYCLOTRANSFERASE-RELATED"/>
    <property type="match status" value="1"/>
</dbReference>
<dbReference type="PANTHER" id="PTHR12283">
    <property type="entry name" value="GLUTAMINYL-PEPTIDE CYCLOTRANSFERASE"/>
    <property type="match status" value="1"/>
</dbReference>
<evidence type="ECO:0000256" key="1">
    <source>
        <dbReference type="ARBA" id="ARBA00022679"/>
    </source>
</evidence>
<keyword evidence="4" id="KW-0645">Protease</keyword>
<organism evidence="4 5">
    <name type="scientific">Saprospira grandis DSM 2844</name>
    <dbReference type="NCBI Taxonomy" id="694433"/>
    <lineage>
        <taxon>Bacteria</taxon>
        <taxon>Pseudomonadati</taxon>
        <taxon>Bacteroidota</taxon>
        <taxon>Saprospiria</taxon>
        <taxon>Saprospirales</taxon>
        <taxon>Saprospiraceae</taxon>
        <taxon>Saprospira</taxon>
    </lineage>
</organism>
<evidence type="ECO:0000313" key="5">
    <source>
        <dbReference type="Proteomes" id="UP000005113"/>
    </source>
</evidence>
<dbReference type="EMBL" id="JH719942">
    <property type="protein sequence ID" value="EJF53080.1"/>
    <property type="molecule type" value="Genomic_DNA"/>
</dbReference>
<dbReference type="InterPro" id="IPR007484">
    <property type="entry name" value="Peptidase_M28"/>
</dbReference>
<keyword evidence="4" id="KW-0378">Hydrolase</keyword>
<protein>
    <submittedName>
        <fullName evidence="4">Putative aminopeptidase</fullName>
    </submittedName>
</protein>
<dbReference type="GO" id="GO:0016603">
    <property type="term" value="F:glutaminyl-peptide cyclotransferase activity"/>
    <property type="evidence" value="ECO:0007669"/>
    <property type="project" value="TreeGrafter"/>
</dbReference>
<evidence type="ECO:0000259" key="3">
    <source>
        <dbReference type="Pfam" id="PF04389"/>
    </source>
</evidence>
<keyword evidence="4" id="KW-0031">Aminopeptidase</keyword>
<dbReference type="Gene3D" id="3.40.630.10">
    <property type="entry name" value="Zn peptidases"/>
    <property type="match status" value="1"/>
</dbReference>
<accession>J1I2Z0</accession>
<dbReference type="HOGENOM" id="CLU_045003_2_0_10"/>
<evidence type="ECO:0000256" key="2">
    <source>
        <dbReference type="ARBA" id="ARBA00023315"/>
    </source>
</evidence>
<sequence>MRQFATAFFALSLLWACKNDTPKPQPTPPTEAEEKLAKAPSFIADSAYAFVKTQLAFGPRVPETQGHEDCANWLLQKFESYGTKAHIQTAEMNNGQGKTYPIKNIVAQINPQAKTRILLAAHWDTRAVADRDNERQSEPIPGADDGASGVAVLIEISRQIQKQQLQNVGVDIVLFDVEDQGLSGDAYDRSSWCLGAQHWSRNPHSPNYKAKFGILLDMVGARAARFPKEGVSLKHAAFYVDEVWQIAWKLGYNDFFVDETHGQLVDDHLFVNEIRKIPMLDIINLPKGSPTGFGPYWHTHQDDIDIISPTTLKAVGQTVLQVIYQYEQRGQ</sequence>
<keyword evidence="1" id="KW-0808">Transferase</keyword>
<dbReference type="Proteomes" id="UP000005113">
    <property type="component" value="Unassembled WGS sequence"/>
</dbReference>
<dbReference type="SUPFAM" id="SSF53187">
    <property type="entry name" value="Zn-dependent exopeptidases"/>
    <property type="match status" value="1"/>
</dbReference>
<dbReference type="GO" id="GO:0008270">
    <property type="term" value="F:zinc ion binding"/>
    <property type="evidence" value="ECO:0007669"/>
    <property type="project" value="TreeGrafter"/>
</dbReference>
<gene>
    <name evidence="4" type="ORF">SapgrDRAFT_1364</name>
</gene>
<dbReference type="InterPro" id="IPR040234">
    <property type="entry name" value="QC/QCL"/>
</dbReference>
<proteinExistence type="predicted"/>